<sequence length="97" mass="10602">MIRKKPSDRVLQHPGHEPPKGYRSGKDGYRRLVERSESSRIEPPPFLGGERTPGPDMSSCQMAMMITACGTTAMPSMTAHCLEPVRRVLVAGPRLGG</sequence>
<organism evidence="2 3">
    <name type="scientific">Protopolystoma xenopodis</name>
    <dbReference type="NCBI Taxonomy" id="117903"/>
    <lineage>
        <taxon>Eukaryota</taxon>
        <taxon>Metazoa</taxon>
        <taxon>Spiralia</taxon>
        <taxon>Lophotrochozoa</taxon>
        <taxon>Platyhelminthes</taxon>
        <taxon>Monogenea</taxon>
        <taxon>Polyopisthocotylea</taxon>
        <taxon>Polystomatidea</taxon>
        <taxon>Polystomatidae</taxon>
        <taxon>Protopolystoma</taxon>
    </lineage>
</organism>
<reference evidence="2" key="1">
    <citation type="submission" date="2018-11" db="EMBL/GenBank/DDBJ databases">
        <authorList>
            <consortium name="Pathogen Informatics"/>
        </authorList>
    </citation>
    <scope>NUCLEOTIDE SEQUENCE</scope>
</reference>
<dbReference type="Proteomes" id="UP000784294">
    <property type="component" value="Unassembled WGS sequence"/>
</dbReference>
<evidence type="ECO:0000256" key="1">
    <source>
        <dbReference type="SAM" id="MobiDB-lite"/>
    </source>
</evidence>
<feature type="region of interest" description="Disordered" evidence="1">
    <location>
        <begin position="1"/>
        <end position="58"/>
    </location>
</feature>
<keyword evidence="3" id="KW-1185">Reference proteome</keyword>
<protein>
    <submittedName>
        <fullName evidence="2">Uncharacterized protein</fullName>
    </submittedName>
</protein>
<gene>
    <name evidence="2" type="ORF">PXEA_LOCUS21779</name>
</gene>
<name>A0A3S5CQM1_9PLAT</name>
<comment type="caution">
    <text evidence="2">The sequence shown here is derived from an EMBL/GenBank/DDBJ whole genome shotgun (WGS) entry which is preliminary data.</text>
</comment>
<accession>A0A3S5CQM1</accession>
<evidence type="ECO:0000313" key="3">
    <source>
        <dbReference type="Proteomes" id="UP000784294"/>
    </source>
</evidence>
<dbReference type="AlphaFoldDB" id="A0A3S5CQM1"/>
<proteinExistence type="predicted"/>
<dbReference type="EMBL" id="CAAALY010094229">
    <property type="protein sequence ID" value="VEL28339.1"/>
    <property type="molecule type" value="Genomic_DNA"/>
</dbReference>
<evidence type="ECO:0000313" key="2">
    <source>
        <dbReference type="EMBL" id="VEL28339.1"/>
    </source>
</evidence>
<feature type="compositionally biased region" description="Basic and acidic residues" evidence="1">
    <location>
        <begin position="1"/>
        <end position="40"/>
    </location>
</feature>